<evidence type="ECO:0000256" key="3">
    <source>
        <dbReference type="ARBA" id="ARBA00022692"/>
    </source>
</evidence>
<keyword evidence="5 9" id="KW-0472">Membrane</keyword>
<dbReference type="KEGG" id="pcam:HNE05_20460"/>
<accession>A0A7H9CSH0</accession>
<evidence type="ECO:0000313" key="12">
    <source>
        <dbReference type="Proteomes" id="UP000501379"/>
    </source>
</evidence>
<dbReference type="GO" id="GO:0006935">
    <property type="term" value="P:chemotaxis"/>
    <property type="evidence" value="ECO:0007669"/>
    <property type="project" value="UniProtKB-KW"/>
</dbReference>
<evidence type="ECO:0000256" key="5">
    <source>
        <dbReference type="ARBA" id="ARBA00023136"/>
    </source>
</evidence>
<evidence type="ECO:0000256" key="1">
    <source>
        <dbReference type="ARBA" id="ARBA00004370"/>
    </source>
</evidence>
<dbReference type="AlphaFoldDB" id="A0A7H9CSH0"/>
<evidence type="ECO:0000256" key="2">
    <source>
        <dbReference type="ARBA" id="ARBA00022500"/>
    </source>
</evidence>
<dbReference type="SUPFAM" id="SSF58104">
    <property type="entry name" value="Methyl-accepting chemotaxis protein (MCP) signaling domain"/>
    <property type="match status" value="1"/>
</dbReference>
<keyword evidence="6 8" id="KW-0807">Transducer</keyword>
<dbReference type="PANTHER" id="PTHR32089:SF120">
    <property type="entry name" value="METHYL-ACCEPTING CHEMOTAXIS PROTEIN TLPQ"/>
    <property type="match status" value="1"/>
</dbReference>
<keyword evidence="12" id="KW-1185">Reference proteome</keyword>
<evidence type="ECO:0000256" key="9">
    <source>
        <dbReference type="SAM" id="Phobius"/>
    </source>
</evidence>
<dbReference type="GO" id="GO:0016020">
    <property type="term" value="C:membrane"/>
    <property type="evidence" value="ECO:0007669"/>
    <property type="project" value="UniProtKB-SubCell"/>
</dbReference>
<dbReference type="Proteomes" id="UP000501379">
    <property type="component" value="Chromosome"/>
</dbReference>
<dbReference type="Gene3D" id="1.10.287.950">
    <property type="entry name" value="Methyl-accepting chemotaxis protein"/>
    <property type="match status" value="1"/>
</dbReference>
<gene>
    <name evidence="11" type="ORF">HNE05_20460</name>
</gene>
<evidence type="ECO:0000256" key="7">
    <source>
        <dbReference type="ARBA" id="ARBA00029447"/>
    </source>
</evidence>
<feature type="domain" description="Methyl-accepting transducer" evidence="10">
    <location>
        <begin position="127"/>
        <end position="257"/>
    </location>
</feature>
<evidence type="ECO:0000256" key="8">
    <source>
        <dbReference type="PROSITE-ProRule" id="PRU00284"/>
    </source>
</evidence>
<dbReference type="PROSITE" id="PS50111">
    <property type="entry name" value="CHEMOTAXIS_TRANSDUC_2"/>
    <property type="match status" value="1"/>
</dbReference>
<feature type="transmembrane region" description="Helical" evidence="9">
    <location>
        <begin position="20"/>
        <end position="37"/>
    </location>
</feature>
<keyword evidence="3 9" id="KW-0812">Transmembrane</keyword>
<protein>
    <recommendedName>
        <fullName evidence="10">Methyl-accepting transducer domain-containing protein</fullName>
    </recommendedName>
</protein>
<name>A0A7H9CSH0_9GAMM</name>
<dbReference type="InterPro" id="IPR004089">
    <property type="entry name" value="MCPsignal_dom"/>
</dbReference>
<evidence type="ECO:0000256" key="4">
    <source>
        <dbReference type="ARBA" id="ARBA00022989"/>
    </source>
</evidence>
<proteinExistence type="inferred from homology"/>
<evidence type="ECO:0000313" key="11">
    <source>
        <dbReference type="EMBL" id="QLJ84831.1"/>
    </source>
</evidence>
<keyword evidence="2" id="KW-0145">Chemotaxis</keyword>
<reference evidence="11" key="1">
    <citation type="submission" date="2020-07" db="EMBL/GenBank/DDBJ databases">
        <title>Nitrate ammonifying Pseudomonas campi sp. nov. isolated from German agricultural grassland.</title>
        <authorList>
            <person name="Timsy T."/>
            <person name="Ulrich A."/>
            <person name="Spanner T."/>
            <person name="Foesel B."/>
            <person name="Kolb S."/>
            <person name="Horn M.A."/>
            <person name="Behrendt U."/>
        </authorList>
    </citation>
    <scope>NUCLEOTIDE SEQUENCE</scope>
    <source>
        <strain evidence="11">S1-A32-2</strain>
    </source>
</reference>
<sequence length="349" mass="37288">MHSTRFSDIHEIPPKAFSPAALALQIVPWLLIGAALWGGLPLWIAVPCGAILSLGLLPALATATHWQALTQPRPSIATTPDWLPPLAADLSSHSATQLQQLEHLQQQLHAHDAVQHQHWQMLIEQLAQQRAHAAHLLAPIQTTASQAARPGSEAALASLTASLQQSRHQAGELASQMRQVTTQAEAILRASDDMDSIAKQTNLLALNAAIEAARAGDSGRGFAVVADEVRALSSRSADFSQEIRRTVLGMRDDLQRADQHACSLAEADQSAVEGARLQIAEHIATLAQQHSQALDAAAQLEQLLQTSADQANAISLPPLDTSAMTELQQHGQALGQLAEQLQQRATDPG</sequence>
<comment type="similarity">
    <text evidence="7">Belongs to the methyl-accepting chemotaxis (MCP) protein family.</text>
</comment>
<comment type="subcellular location">
    <subcellularLocation>
        <location evidence="1">Membrane</location>
    </subcellularLocation>
</comment>
<evidence type="ECO:0000256" key="6">
    <source>
        <dbReference type="ARBA" id="ARBA00023224"/>
    </source>
</evidence>
<dbReference type="PANTHER" id="PTHR32089">
    <property type="entry name" value="METHYL-ACCEPTING CHEMOTAXIS PROTEIN MCPB"/>
    <property type="match status" value="1"/>
</dbReference>
<dbReference type="SMART" id="SM00283">
    <property type="entry name" value="MA"/>
    <property type="match status" value="1"/>
</dbReference>
<evidence type="ECO:0000259" key="10">
    <source>
        <dbReference type="PROSITE" id="PS50111"/>
    </source>
</evidence>
<dbReference type="Pfam" id="PF00015">
    <property type="entry name" value="MCPsignal"/>
    <property type="match status" value="1"/>
</dbReference>
<dbReference type="GO" id="GO:0007165">
    <property type="term" value="P:signal transduction"/>
    <property type="evidence" value="ECO:0007669"/>
    <property type="project" value="UniProtKB-KW"/>
</dbReference>
<keyword evidence="4 9" id="KW-1133">Transmembrane helix</keyword>
<dbReference type="EMBL" id="CP053697">
    <property type="protein sequence ID" value="QLJ84831.1"/>
    <property type="molecule type" value="Genomic_DNA"/>
</dbReference>
<organism evidence="11 12">
    <name type="scientific">Aquipseudomonas campi</name>
    <dbReference type="NCBI Taxonomy" id="2731681"/>
    <lineage>
        <taxon>Bacteria</taxon>
        <taxon>Pseudomonadati</taxon>
        <taxon>Pseudomonadota</taxon>
        <taxon>Gammaproteobacteria</taxon>
        <taxon>Pseudomonadales</taxon>
        <taxon>Pseudomonadaceae</taxon>
        <taxon>Aquipseudomonas</taxon>
    </lineage>
</organism>